<comment type="caution">
    <text evidence="6">The sequence shown here is derived from an EMBL/GenBank/DDBJ whole genome shotgun (WGS) entry which is preliminary data.</text>
</comment>
<comment type="cofactor">
    <cofactor evidence="1">
        <name>[4Fe-4S] cluster</name>
        <dbReference type="ChEBI" id="CHEBI:49883"/>
    </cofactor>
</comment>
<feature type="non-terminal residue" evidence="6">
    <location>
        <position position="1"/>
    </location>
</feature>
<reference evidence="6" key="1">
    <citation type="journal article" date="2014" name="Front. Microbiol.">
        <title>High frequency of phylogenetically diverse reductive dehalogenase-homologous genes in deep subseafloor sedimentary metagenomes.</title>
        <authorList>
            <person name="Kawai M."/>
            <person name="Futagami T."/>
            <person name="Toyoda A."/>
            <person name="Takaki Y."/>
            <person name="Nishi S."/>
            <person name="Hori S."/>
            <person name="Arai W."/>
            <person name="Tsubouchi T."/>
            <person name="Morono Y."/>
            <person name="Uchiyama I."/>
            <person name="Ito T."/>
            <person name="Fujiyama A."/>
            <person name="Inagaki F."/>
            <person name="Takami H."/>
        </authorList>
    </citation>
    <scope>NUCLEOTIDE SEQUENCE</scope>
    <source>
        <strain evidence="6">Expedition CK06-06</strain>
    </source>
</reference>
<dbReference type="GO" id="GO:0005829">
    <property type="term" value="C:cytosol"/>
    <property type="evidence" value="ECO:0007669"/>
    <property type="project" value="TreeGrafter"/>
</dbReference>
<dbReference type="GO" id="GO:0051536">
    <property type="term" value="F:iron-sulfur cluster binding"/>
    <property type="evidence" value="ECO:0007669"/>
    <property type="project" value="UniProtKB-KW"/>
</dbReference>
<dbReference type="InterPro" id="IPR058240">
    <property type="entry name" value="rSAM_sf"/>
</dbReference>
<keyword evidence="4" id="KW-0408">Iron</keyword>
<keyword evidence="2" id="KW-0949">S-adenosyl-L-methionine</keyword>
<sequence>ILDKGLDIHFWIMGRSDIFNKSGNKLIQLLKNAGLWGVFWGVEFGTNRQLRLYNKPVSIEQNINAINLLKRNDLIVEIGFIMFHPYVTFDDLKKNAEFLLKVNESHIWWYFASRLELYPGASIIKKLKRENLLLSKYDYTRIYGYKFRTRKMHRLVNVVTTANNYLKNYDNLIWNINQITPSLKNIMFSNNSNFPLKNKLFDIISSLNQIKTNIGRTNYEFFLKYIELCKKANKVDMKTFIEVHIMKQKCEINKLNALVSLLRKIIKKIPSSTDSM</sequence>
<evidence type="ECO:0008006" key="7">
    <source>
        <dbReference type="Google" id="ProtNLM"/>
    </source>
</evidence>
<dbReference type="EMBL" id="BARW01018881">
    <property type="protein sequence ID" value="GAI89241.1"/>
    <property type="molecule type" value="Genomic_DNA"/>
</dbReference>
<evidence type="ECO:0000256" key="5">
    <source>
        <dbReference type="ARBA" id="ARBA00023014"/>
    </source>
</evidence>
<dbReference type="InterPro" id="IPR051198">
    <property type="entry name" value="BchE-like"/>
</dbReference>
<protein>
    <recommendedName>
        <fullName evidence="7">Elp3/MiaA/NifB-like radical SAM core domain-containing protein</fullName>
    </recommendedName>
</protein>
<keyword evidence="5" id="KW-0411">Iron-sulfur</keyword>
<keyword evidence="3" id="KW-0479">Metal-binding</keyword>
<organism evidence="6">
    <name type="scientific">marine sediment metagenome</name>
    <dbReference type="NCBI Taxonomy" id="412755"/>
    <lineage>
        <taxon>unclassified sequences</taxon>
        <taxon>metagenomes</taxon>
        <taxon>ecological metagenomes</taxon>
    </lineage>
</organism>
<dbReference type="SUPFAM" id="SSF102114">
    <property type="entry name" value="Radical SAM enzymes"/>
    <property type="match status" value="1"/>
</dbReference>
<evidence type="ECO:0000313" key="6">
    <source>
        <dbReference type="EMBL" id="GAI89241.1"/>
    </source>
</evidence>
<dbReference type="AlphaFoldDB" id="X1TCZ3"/>
<gene>
    <name evidence="6" type="ORF">S12H4_32231</name>
</gene>
<accession>X1TCZ3</accession>
<name>X1TCZ3_9ZZZZ</name>
<evidence type="ECO:0000256" key="2">
    <source>
        <dbReference type="ARBA" id="ARBA00022691"/>
    </source>
</evidence>
<proteinExistence type="predicted"/>
<feature type="non-terminal residue" evidence="6">
    <location>
        <position position="276"/>
    </location>
</feature>
<evidence type="ECO:0000256" key="4">
    <source>
        <dbReference type="ARBA" id="ARBA00023004"/>
    </source>
</evidence>
<dbReference type="PANTHER" id="PTHR43409">
    <property type="entry name" value="ANAEROBIC MAGNESIUM-PROTOPORPHYRIN IX MONOMETHYL ESTER CYCLASE-RELATED"/>
    <property type="match status" value="1"/>
</dbReference>
<evidence type="ECO:0000256" key="1">
    <source>
        <dbReference type="ARBA" id="ARBA00001966"/>
    </source>
</evidence>
<dbReference type="GO" id="GO:0046872">
    <property type="term" value="F:metal ion binding"/>
    <property type="evidence" value="ECO:0007669"/>
    <property type="project" value="UniProtKB-KW"/>
</dbReference>
<evidence type="ECO:0000256" key="3">
    <source>
        <dbReference type="ARBA" id="ARBA00022723"/>
    </source>
</evidence>
<dbReference type="PANTHER" id="PTHR43409:SF7">
    <property type="entry name" value="BLL1977 PROTEIN"/>
    <property type="match status" value="1"/>
</dbReference>